<dbReference type="Proteomes" id="UP000324800">
    <property type="component" value="Unassembled WGS sequence"/>
</dbReference>
<reference evidence="1 2" key="1">
    <citation type="submission" date="2019-03" db="EMBL/GenBank/DDBJ databases">
        <title>Single cell metagenomics reveals metabolic interactions within the superorganism composed of flagellate Streblomastix strix and complex community of Bacteroidetes bacteria on its surface.</title>
        <authorList>
            <person name="Treitli S.C."/>
            <person name="Kolisko M."/>
            <person name="Husnik F."/>
            <person name="Keeling P."/>
            <person name="Hampl V."/>
        </authorList>
    </citation>
    <scope>NUCLEOTIDE SEQUENCE [LARGE SCALE GENOMIC DNA]</scope>
    <source>
        <strain evidence="1">ST1C</strain>
    </source>
</reference>
<comment type="caution">
    <text evidence="1">The sequence shown here is derived from an EMBL/GenBank/DDBJ whole genome shotgun (WGS) entry which is preliminary data.</text>
</comment>
<protein>
    <submittedName>
        <fullName evidence="1">Uncharacterized protein</fullName>
    </submittedName>
</protein>
<proteinExistence type="predicted"/>
<dbReference type="AlphaFoldDB" id="A0A5J4VZU8"/>
<organism evidence="1 2">
    <name type="scientific">Streblomastix strix</name>
    <dbReference type="NCBI Taxonomy" id="222440"/>
    <lineage>
        <taxon>Eukaryota</taxon>
        <taxon>Metamonada</taxon>
        <taxon>Preaxostyla</taxon>
        <taxon>Oxymonadida</taxon>
        <taxon>Streblomastigidae</taxon>
        <taxon>Streblomastix</taxon>
    </lineage>
</organism>
<evidence type="ECO:0000313" key="1">
    <source>
        <dbReference type="EMBL" id="KAA6388105.1"/>
    </source>
</evidence>
<evidence type="ECO:0000313" key="2">
    <source>
        <dbReference type="Proteomes" id="UP000324800"/>
    </source>
</evidence>
<name>A0A5J4VZU8_9EUKA</name>
<sequence>MNVFDPFAITVERENHYLDQHAGQPLSVPENQPAMINAVLQFMKNLLNQTAHIPKEQLHQQQISSAQLLFKQYYDEKVADYDPTGKHPIKYELEAMEDRIQASLGLEINKREASAAAIASLTTNDAESAAEWILSLHHLARIIAVKAQQRREQAMALLMFRGLLSPDVSASDVFGKKSKEKLKEQIKPAKLIEHPKVFSATNPKPVVKLDEVSQTTPTTSSSYKAVLTIYVVGAEAEEDHINVTVLGTYTHIIIPTNQASSKIIRTNFCHNSLRLCRARRHYRTNSPHNNRNRNESRLIKTLRSNKKQIKPKNLRARVRRPNDQHIINQKEVQKEGTVPHYQMDLEKTLIPDR</sequence>
<accession>A0A5J4VZU8</accession>
<gene>
    <name evidence="1" type="ORF">EZS28_016363</name>
</gene>
<dbReference type="EMBL" id="SNRW01004114">
    <property type="protein sequence ID" value="KAA6388105.1"/>
    <property type="molecule type" value="Genomic_DNA"/>
</dbReference>